<proteinExistence type="predicted"/>
<feature type="transmembrane region" description="Helical" evidence="1">
    <location>
        <begin position="76"/>
        <end position="93"/>
    </location>
</feature>
<keyword evidence="3" id="KW-1185">Reference proteome</keyword>
<keyword evidence="1" id="KW-0472">Membrane</keyword>
<name>A0A2P6S2I1_ROSCH</name>
<evidence type="ECO:0000313" key="3">
    <source>
        <dbReference type="Proteomes" id="UP000238479"/>
    </source>
</evidence>
<feature type="transmembrane region" description="Helical" evidence="1">
    <location>
        <begin position="38"/>
        <end position="55"/>
    </location>
</feature>
<keyword evidence="1" id="KW-0812">Transmembrane</keyword>
<dbReference type="AlphaFoldDB" id="A0A2P6S2I1"/>
<dbReference type="Gramene" id="PRQ52876">
    <property type="protein sequence ID" value="PRQ52876"/>
    <property type="gene ID" value="RchiOBHm_Chr2g0160281"/>
</dbReference>
<dbReference type="EMBL" id="PDCK01000040">
    <property type="protein sequence ID" value="PRQ52876.1"/>
    <property type="molecule type" value="Genomic_DNA"/>
</dbReference>
<evidence type="ECO:0000313" key="2">
    <source>
        <dbReference type="EMBL" id="PRQ52876.1"/>
    </source>
</evidence>
<organism evidence="2 3">
    <name type="scientific">Rosa chinensis</name>
    <name type="common">China rose</name>
    <dbReference type="NCBI Taxonomy" id="74649"/>
    <lineage>
        <taxon>Eukaryota</taxon>
        <taxon>Viridiplantae</taxon>
        <taxon>Streptophyta</taxon>
        <taxon>Embryophyta</taxon>
        <taxon>Tracheophyta</taxon>
        <taxon>Spermatophyta</taxon>
        <taxon>Magnoliopsida</taxon>
        <taxon>eudicotyledons</taxon>
        <taxon>Gunneridae</taxon>
        <taxon>Pentapetalae</taxon>
        <taxon>rosids</taxon>
        <taxon>fabids</taxon>
        <taxon>Rosales</taxon>
        <taxon>Rosaceae</taxon>
        <taxon>Rosoideae</taxon>
        <taxon>Rosoideae incertae sedis</taxon>
        <taxon>Rosa</taxon>
    </lineage>
</organism>
<reference evidence="2 3" key="1">
    <citation type="journal article" date="2018" name="Nat. Genet.">
        <title>The Rosa genome provides new insights in the design of modern roses.</title>
        <authorList>
            <person name="Bendahmane M."/>
        </authorList>
    </citation>
    <scope>NUCLEOTIDE SEQUENCE [LARGE SCALE GENOMIC DNA]</scope>
    <source>
        <strain evidence="3">cv. Old Blush</strain>
    </source>
</reference>
<protein>
    <submittedName>
        <fullName evidence="2">Uncharacterized protein</fullName>
    </submittedName>
</protein>
<evidence type="ECO:0000256" key="1">
    <source>
        <dbReference type="SAM" id="Phobius"/>
    </source>
</evidence>
<accession>A0A2P6S2I1</accession>
<gene>
    <name evidence="2" type="ORF">RchiOBHm_Chr2g0160281</name>
</gene>
<dbReference type="Proteomes" id="UP000238479">
    <property type="component" value="Chromosome 2"/>
</dbReference>
<sequence>MMKLSFRSQSTWSCACHGDLTVAYLPSCLWSLSRCFKPLEVACVYMLMGVILLETSGSLVGKAKRKQWIQNGQTKATPHCFLAMLIMIIVFFQV</sequence>
<comment type="caution">
    <text evidence="2">The sequence shown here is derived from an EMBL/GenBank/DDBJ whole genome shotgun (WGS) entry which is preliminary data.</text>
</comment>
<keyword evidence="1" id="KW-1133">Transmembrane helix</keyword>